<dbReference type="Pfam" id="PF00392">
    <property type="entry name" value="GntR"/>
    <property type="match status" value="1"/>
</dbReference>
<dbReference type="GO" id="GO:0003700">
    <property type="term" value="F:DNA-binding transcription factor activity"/>
    <property type="evidence" value="ECO:0007669"/>
    <property type="project" value="InterPro"/>
</dbReference>
<evidence type="ECO:0000313" key="5">
    <source>
        <dbReference type="EMBL" id="MUN53731.1"/>
    </source>
</evidence>
<dbReference type="Gene3D" id="1.10.10.10">
    <property type="entry name" value="Winged helix-like DNA-binding domain superfamily/Winged helix DNA-binding domain"/>
    <property type="match status" value="1"/>
</dbReference>
<dbReference type="InterPro" id="IPR036390">
    <property type="entry name" value="WH_DNA-bd_sf"/>
</dbReference>
<evidence type="ECO:0000256" key="2">
    <source>
        <dbReference type="ARBA" id="ARBA00023125"/>
    </source>
</evidence>
<dbReference type="InterPro" id="IPR000524">
    <property type="entry name" value="Tscrpt_reg_HTH_GntR"/>
</dbReference>
<dbReference type="CDD" id="cd07377">
    <property type="entry name" value="WHTH_GntR"/>
    <property type="match status" value="1"/>
</dbReference>
<feature type="domain" description="HTH gntR-type" evidence="4">
    <location>
        <begin position="7"/>
        <end position="75"/>
    </location>
</feature>
<dbReference type="EMBL" id="WOGT01000001">
    <property type="protein sequence ID" value="MUN53731.1"/>
    <property type="molecule type" value="Genomic_DNA"/>
</dbReference>
<comment type="caution">
    <text evidence="5">The sequence shown here is derived from an EMBL/GenBank/DDBJ whole genome shotgun (WGS) entry which is preliminary data.</text>
</comment>
<dbReference type="PANTHER" id="PTHR38445:SF9">
    <property type="entry name" value="HTH-TYPE TRANSCRIPTIONAL REPRESSOR YTRA"/>
    <property type="match status" value="1"/>
</dbReference>
<dbReference type="SMART" id="SM00345">
    <property type="entry name" value="HTH_GNTR"/>
    <property type="match status" value="1"/>
</dbReference>
<dbReference type="SUPFAM" id="SSF46785">
    <property type="entry name" value="Winged helix' DNA-binding domain"/>
    <property type="match status" value="1"/>
</dbReference>
<proteinExistence type="predicted"/>
<reference evidence="5 6" key="1">
    <citation type="submission" date="2019-12" db="EMBL/GenBank/DDBJ databases">
        <authorList>
            <person name="Li J."/>
            <person name="Shi Y."/>
            <person name="Xu G."/>
            <person name="Xiao D."/>
            <person name="Ran X."/>
        </authorList>
    </citation>
    <scope>NUCLEOTIDE SEQUENCE [LARGE SCALE GENOMIC DNA]</scope>
    <source>
        <strain evidence="5 6">JCM 15915</strain>
    </source>
</reference>
<name>A0A7K1LEX3_9MICC</name>
<keyword evidence="6" id="KW-1185">Reference proteome</keyword>
<evidence type="ECO:0000256" key="1">
    <source>
        <dbReference type="ARBA" id="ARBA00023015"/>
    </source>
</evidence>
<accession>A0A7K1LEX3</accession>
<evidence type="ECO:0000256" key="3">
    <source>
        <dbReference type="ARBA" id="ARBA00023163"/>
    </source>
</evidence>
<keyword evidence="3" id="KW-0804">Transcription</keyword>
<keyword evidence="1" id="KW-0805">Transcription regulation</keyword>
<dbReference type="PROSITE" id="PS50949">
    <property type="entry name" value="HTH_GNTR"/>
    <property type="match status" value="1"/>
</dbReference>
<evidence type="ECO:0000259" key="4">
    <source>
        <dbReference type="PROSITE" id="PS50949"/>
    </source>
</evidence>
<evidence type="ECO:0000313" key="6">
    <source>
        <dbReference type="Proteomes" id="UP000462152"/>
    </source>
</evidence>
<dbReference type="InterPro" id="IPR036388">
    <property type="entry name" value="WH-like_DNA-bd_sf"/>
</dbReference>
<dbReference type="PANTHER" id="PTHR38445">
    <property type="entry name" value="HTH-TYPE TRANSCRIPTIONAL REPRESSOR YTRA"/>
    <property type="match status" value="1"/>
</dbReference>
<protein>
    <submittedName>
        <fullName evidence="5">GntR family transcriptional regulator</fullName>
    </submittedName>
</protein>
<keyword evidence="2" id="KW-0238">DNA-binding</keyword>
<dbReference type="GO" id="GO:0003677">
    <property type="term" value="F:DNA binding"/>
    <property type="evidence" value="ECO:0007669"/>
    <property type="project" value="UniProtKB-KW"/>
</dbReference>
<sequence>MRLDSGVPPYAQLRRRVVEARHTGELESGTRLPPVRKLAASLHLANNTVAKAYKELEAAGVVETKGRAGSFVRAGSSVEDKALRLTHKFLAELKNIGLNQNEAEALVRRVIDEETPLSSEQ</sequence>
<dbReference type="Proteomes" id="UP000462152">
    <property type="component" value="Unassembled WGS sequence"/>
</dbReference>
<organism evidence="5 6">
    <name type="scientific">Rothia koreensis</name>
    <dbReference type="NCBI Taxonomy" id="592378"/>
    <lineage>
        <taxon>Bacteria</taxon>
        <taxon>Bacillati</taxon>
        <taxon>Actinomycetota</taxon>
        <taxon>Actinomycetes</taxon>
        <taxon>Micrococcales</taxon>
        <taxon>Micrococcaceae</taxon>
        <taxon>Rothia</taxon>
    </lineage>
</organism>
<dbReference type="OrthoDB" id="4307011at2"/>
<gene>
    <name evidence="5" type="ORF">GMA10_00560</name>
</gene>
<dbReference type="AlphaFoldDB" id="A0A7K1LEX3"/>